<feature type="signal peptide" evidence="2">
    <location>
        <begin position="1"/>
        <end position="17"/>
    </location>
</feature>
<keyword evidence="2" id="KW-0732">Signal</keyword>
<dbReference type="Proteomes" id="UP000295023">
    <property type="component" value="Unassembled WGS sequence"/>
</dbReference>
<comment type="caution">
    <text evidence="3">The sequence shown here is derived from an EMBL/GenBank/DDBJ whole genome shotgun (WGS) entry which is preliminary data.</text>
</comment>
<dbReference type="RefSeq" id="WP_132285542.1">
    <property type="nucleotide sequence ID" value="NZ_SKBM01000004.1"/>
</dbReference>
<organism evidence="3 4">
    <name type="scientific">Roseicella aquatilis</name>
    <dbReference type="NCBI Taxonomy" id="2527868"/>
    <lineage>
        <taxon>Bacteria</taxon>
        <taxon>Pseudomonadati</taxon>
        <taxon>Pseudomonadota</taxon>
        <taxon>Alphaproteobacteria</taxon>
        <taxon>Acetobacterales</taxon>
        <taxon>Roseomonadaceae</taxon>
        <taxon>Roseicella</taxon>
    </lineage>
</organism>
<evidence type="ECO:0000313" key="3">
    <source>
        <dbReference type="EMBL" id="TCZ64895.1"/>
    </source>
</evidence>
<keyword evidence="1" id="KW-0175">Coiled coil</keyword>
<accession>A0A4V2WLV4</accession>
<sequence length="197" mass="21605">MHAFLALLLLLAAPAAAQPRAAPDPDWPCVQRLVSRIGAAALWPGPAPEGNWHAEPAVAALVGRIAPRSVPEAEGLAAIAEFAAPLDPPARRRLLPLAFAGLLEEANRQRDTLIEQIRRFTRRQRDLAERVRGLEAELRALPEDDPARPELAQRHAFAARGFTEAERTVRYVCEAPVQVEARLGVHARALWAAMPRE</sequence>
<feature type="coiled-coil region" evidence="1">
    <location>
        <begin position="103"/>
        <end position="137"/>
    </location>
</feature>
<evidence type="ECO:0000313" key="4">
    <source>
        <dbReference type="Proteomes" id="UP000295023"/>
    </source>
</evidence>
<name>A0A4V2WLV4_9PROT</name>
<reference evidence="3 4" key="1">
    <citation type="submission" date="2019-03" db="EMBL/GenBank/DDBJ databases">
        <title>Paracraurococcus aquatilis NE82 genome sequence.</title>
        <authorList>
            <person name="Zhao Y."/>
            <person name="Du Z."/>
        </authorList>
    </citation>
    <scope>NUCLEOTIDE SEQUENCE [LARGE SCALE GENOMIC DNA]</scope>
    <source>
        <strain evidence="3 4">NE82</strain>
    </source>
</reference>
<dbReference type="AlphaFoldDB" id="A0A4V2WLV4"/>
<evidence type="ECO:0000256" key="2">
    <source>
        <dbReference type="SAM" id="SignalP"/>
    </source>
</evidence>
<dbReference type="OrthoDB" id="6159094at2"/>
<gene>
    <name evidence="3" type="ORF">EXY23_05860</name>
</gene>
<evidence type="ECO:0000256" key="1">
    <source>
        <dbReference type="SAM" id="Coils"/>
    </source>
</evidence>
<dbReference type="EMBL" id="SKBM01000004">
    <property type="protein sequence ID" value="TCZ64895.1"/>
    <property type="molecule type" value="Genomic_DNA"/>
</dbReference>
<protein>
    <submittedName>
        <fullName evidence="3">Uncharacterized protein</fullName>
    </submittedName>
</protein>
<feature type="chain" id="PRO_5020828838" evidence="2">
    <location>
        <begin position="18"/>
        <end position="197"/>
    </location>
</feature>
<keyword evidence="4" id="KW-1185">Reference proteome</keyword>
<proteinExistence type="predicted"/>